<organism evidence="2 3">
    <name type="scientific">Micromonospora azadirachtae</name>
    <dbReference type="NCBI Taxonomy" id="1970735"/>
    <lineage>
        <taxon>Bacteria</taxon>
        <taxon>Bacillati</taxon>
        <taxon>Actinomycetota</taxon>
        <taxon>Actinomycetes</taxon>
        <taxon>Micromonosporales</taxon>
        <taxon>Micromonosporaceae</taxon>
        <taxon>Micromonospora</taxon>
    </lineage>
</organism>
<comment type="caution">
    <text evidence="2">The sequence shown here is derived from an EMBL/GenBank/DDBJ whole genome shotgun (WGS) entry which is preliminary data.</text>
</comment>
<protein>
    <submittedName>
        <fullName evidence="2">Glycoside hydrolase family 95-like protein</fullName>
    </submittedName>
</protein>
<dbReference type="EMBL" id="JBHTHM010000053">
    <property type="protein sequence ID" value="MFD0782849.1"/>
    <property type="molecule type" value="Genomic_DNA"/>
</dbReference>
<dbReference type="Proteomes" id="UP001597053">
    <property type="component" value="Unassembled WGS sequence"/>
</dbReference>
<dbReference type="PANTHER" id="PTHR31084">
    <property type="entry name" value="ALPHA-L-FUCOSIDASE 2"/>
    <property type="match status" value="1"/>
</dbReference>
<dbReference type="InterPro" id="IPR013780">
    <property type="entry name" value="Glyco_hydro_b"/>
</dbReference>
<feature type="domain" description="Alpha fucosidase A-like C-terminal" evidence="1">
    <location>
        <begin position="41"/>
        <end position="101"/>
    </location>
</feature>
<sequence length="120" mass="12859">MFHAQRGGNLRPLGRRGCQTIFQIDANLGGATAALEMLLYSRPGVIELLPALPDAWARDGEVTGVGARGGFEVDLAWRDGKVTSATIRSVGGTATEVRSGDWRRRITLEPGGSVTLTPRR</sequence>
<keyword evidence="3" id="KW-1185">Reference proteome</keyword>
<dbReference type="Gene3D" id="2.60.40.1180">
    <property type="entry name" value="Golgi alpha-mannosidase II"/>
    <property type="match status" value="1"/>
</dbReference>
<name>A0ABW2ZWY5_9ACTN</name>
<dbReference type="PANTHER" id="PTHR31084:SF0">
    <property type="entry name" value="ALPHA-L-FUCOSIDASE 2"/>
    <property type="match status" value="1"/>
</dbReference>
<accession>A0ABW2ZWY5</accession>
<evidence type="ECO:0000313" key="3">
    <source>
        <dbReference type="Proteomes" id="UP001597053"/>
    </source>
</evidence>
<evidence type="ECO:0000259" key="1">
    <source>
        <dbReference type="Pfam" id="PF21307"/>
    </source>
</evidence>
<evidence type="ECO:0000313" key="2">
    <source>
        <dbReference type="EMBL" id="MFD0782849.1"/>
    </source>
</evidence>
<gene>
    <name evidence="2" type="ORF">ACFQZ8_02755</name>
</gene>
<dbReference type="InterPro" id="IPR049053">
    <property type="entry name" value="AFCA-like_C"/>
</dbReference>
<reference evidence="3" key="1">
    <citation type="journal article" date="2019" name="Int. J. Syst. Evol. Microbiol.">
        <title>The Global Catalogue of Microorganisms (GCM) 10K type strain sequencing project: providing services to taxonomists for standard genome sequencing and annotation.</title>
        <authorList>
            <consortium name="The Broad Institute Genomics Platform"/>
            <consortium name="The Broad Institute Genome Sequencing Center for Infectious Disease"/>
            <person name="Wu L."/>
            <person name="Ma J."/>
        </authorList>
    </citation>
    <scope>NUCLEOTIDE SEQUENCE [LARGE SCALE GENOMIC DNA]</scope>
    <source>
        <strain evidence="3">JCM 32148</strain>
    </source>
</reference>
<proteinExistence type="predicted"/>
<dbReference type="InterPro" id="IPR008928">
    <property type="entry name" value="6-hairpin_glycosidase_sf"/>
</dbReference>
<dbReference type="SUPFAM" id="SSF48208">
    <property type="entry name" value="Six-hairpin glycosidases"/>
    <property type="match status" value="1"/>
</dbReference>
<dbReference type="Pfam" id="PF21307">
    <property type="entry name" value="Glyco_hydro_95_C"/>
    <property type="match status" value="1"/>
</dbReference>